<dbReference type="InterPro" id="IPR009057">
    <property type="entry name" value="Homeodomain-like_sf"/>
</dbReference>
<dbReference type="GO" id="GO:0005829">
    <property type="term" value="C:cytosol"/>
    <property type="evidence" value="ECO:0007669"/>
    <property type="project" value="TreeGrafter"/>
</dbReference>
<dbReference type="Pfam" id="PF12833">
    <property type="entry name" value="HTH_18"/>
    <property type="match status" value="1"/>
</dbReference>
<dbReference type="AlphaFoldDB" id="A0A939DER3"/>
<dbReference type="EMBL" id="JAFKCZ010000006">
    <property type="protein sequence ID" value="MBN7796783.1"/>
    <property type="molecule type" value="Genomic_DNA"/>
</dbReference>
<protein>
    <submittedName>
        <fullName evidence="5">AraC family transcriptional regulator ligand-binding domain-containing protein</fullName>
    </submittedName>
</protein>
<evidence type="ECO:0000256" key="2">
    <source>
        <dbReference type="ARBA" id="ARBA00023125"/>
    </source>
</evidence>
<evidence type="ECO:0000313" key="6">
    <source>
        <dbReference type="Proteomes" id="UP000664303"/>
    </source>
</evidence>
<gene>
    <name evidence="5" type="ORF">JYP50_09285</name>
</gene>
<dbReference type="Gene3D" id="1.10.10.60">
    <property type="entry name" value="Homeodomain-like"/>
    <property type="match status" value="1"/>
</dbReference>
<reference evidence="5" key="1">
    <citation type="submission" date="2021-02" db="EMBL/GenBank/DDBJ databases">
        <title>PHA producing bacteria isolated from coastal sediment in Guangdong, Shenzhen.</title>
        <authorList>
            <person name="Zheng W."/>
            <person name="Yu S."/>
            <person name="Huang Y."/>
        </authorList>
    </citation>
    <scope>NUCLEOTIDE SEQUENCE</scope>
    <source>
        <strain evidence="5">TN14-10</strain>
    </source>
</reference>
<dbReference type="InterPro" id="IPR032687">
    <property type="entry name" value="AraC-type_N"/>
</dbReference>
<sequence length="341" mass="38012">MPTPYQANNPLLVNAEILLGSLEAAAELGLDLTPSLDKCGIHREQLKSPKGQMAFHKVVTFLEDVASRCNCPAFGFFVGKHQPPLRFGPPSQLSKLSPDLGSAIENGRRYSLMNSQESLWELHCNDGYAFLKRHNRVAYEGALVQLHTLAITLVRNAMVSLTAGQLHLSYVTFSHQRPDVGGLYERYFNAPIYFDHDFDGLVFPDSYLRQPLPTADAELYALVKGYLDSVQEDYSIHADMPTRVSQHIRRCLGTSVCNLEGVAQLLDQHPRAIQRELGAAGTTFRQQLLDVRQEVAERYLRSSGIALADLADMLGYRNVSAFSRAFKNYRGVSPATWRGAI</sequence>
<dbReference type="GO" id="GO:0003700">
    <property type="term" value="F:DNA-binding transcription factor activity"/>
    <property type="evidence" value="ECO:0007669"/>
    <property type="project" value="InterPro"/>
</dbReference>
<accession>A0A939DER3</accession>
<dbReference type="SMART" id="SM00342">
    <property type="entry name" value="HTH_ARAC"/>
    <property type="match status" value="1"/>
</dbReference>
<feature type="domain" description="HTH araC/xylS-type" evidence="4">
    <location>
        <begin position="242"/>
        <end position="340"/>
    </location>
</feature>
<dbReference type="GO" id="GO:0000976">
    <property type="term" value="F:transcription cis-regulatory region binding"/>
    <property type="evidence" value="ECO:0007669"/>
    <property type="project" value="TreeGrafter"/>
</dbReference>
<dbReference type="Pfam" id="PF12625">
    <property type="entry name" value="Arabinose_bd"/>
    <property type="match status" value="1"/>
</dbReference>
<evidence type="ECO:0000313" key="5">
    <source>
        <dbReference type="EMBL" id="MBN7796783.1"/>
    </source>
</evidence>
<evidence type="ECO:0000256" key="3">
    <source>
        <dbReference type="ARBA" id="ARBA00023163"/>
    </source>
</evidence>
<dbReference type="SUPFAM" id="SSF46689">
    <property type="entry name" value="Homeodomain-like"/>
    <property type="match status" value="1"/>
</dbReference>
<dbReference type="PROSITE" id="PS01124">
    <property type="entry name" value="HTH_ARAC_FAMILY_2"/>
    <property type="match status" value="1"/>
</dbReference>
<proteinExistence type="predicted"/>
<evidence type="ECO:0000256" key="1">
    <source>
        <dbReference type="ARBA" id="ARBA00023015"/>
    </source>
</evidence>
<keyword evidence="2" id="KW-0238">DNA-binding</keyword>
<keyword evidence="6" id="KW-1185">Reference proteome</keyword>
<name>A0A939DER3_9GAMM</name>
<comment type="caution">
    <text evidence="5">The sequence shown here is derived from an EMBL/GenBank/DDBJ whole genome shotgun (WGS) entry which is preliminary data.</text>
</comment>
<keyword evidence="3" id="KW-0804">Transcription</keyword>
<dbReference type="RefSeq" id="WP_206560230.1">
    <property type="nucleotide sequence ID" value="NZ_JAFKCZ010000006.1"/>
</dbReference>
<dbReference type="PANTHER" id="PTHR47894:SF4">
    <property type="entry name" value="HTH-TYPE TRANSCRIPTIONAL REGULATOR GADX"/>
    <property type="match status" value="1"/>
</dbReference>
<dbReference type="Proteomes" id="UP000664303">
    <property type="component" value="Unassembled WGS sequence"/>
</dbReference>
<keyword evidence="1" id="KW-0805">Transcription regulation</keyword>
<dbReference type="PANTHER" id="PTHR47894">
    <property type="entry name" value="HTH-TYPE TRANSCRIPTIONAL REGULATOR GADX"/>
    <property type="match status" value="1"/>
</dbReference>
<evidence type="ECO:0000259" key="4">
    <source>
        <dbReference type="PROSITE" id="PS01124"/>
    </source>
</evidence>
<dbReference type="InterPro" id="IPR018060">
    <property type="entry name" value="HTH_AraC"/>
</dbReference>
<organism evidence="5 6">
    <name type="scientific">Parahaliea mediterranea</name>
    <dbReference type="NCBI Taxonomy" id="651086"/>
    <lineage>
        <taxon>Bacteria</taxon>
        <taxon>Pseudomonadati</taxon>
        <taxon>Pseudomonadota</taxon>
        <taxon>Gammaproteobacteria</taxon>
        <taxon>Cellvibrionales</taxon>
        <taxon>Halieaceae</taxon>
        <taxon>Parahaliea</taxon>
    </lineage>
</organism>